<name>A0ACB9QW36_9MYRT</name>
<comment type="caution">
    <text evidence="1">The sequence shown here is derived from an EMBL/GenBank/DDBJ whole genome shotgun (WGS) entry which is preliminary data.</text>
</comment>
<evidence type="ECO:0000313" key="1">
    <source>
        <dbReference type="EMBL" id="KAI4369619.1"/>
    </source>
</evidence>
<dbReference type="Proteomes" id="UP001057402">
    <property type="component" value="Chromosome 5"/>
</dbReference>
<protein>
    <submittedName>
        <fullName evidence="1">Uncharacterized protein</fullName>
    </submittedName>
</protein>
<accession>A0ACB9QW36</accession>
<keyword evidence="2" id="KW-1185">Reference proteome</keyword>
<proteinExistence type="predicted"/>
<evidence type="ECO:0000313" key="2">
    <source>
        <dbReference type="Proteomes" id="UP001057402"/>
    </source>
</evidence>
<gene>
    <name evidence="1" type="ORF">MLD38_018042</name>
</gene>
<dbReference type="EMBL" id="CM042884">
    <property type="protein sequence ID" value="KAI4369619.1"/>
    <property type="molecule type" value="Genomic_DNA"/>
</dbReference>
<reference evidence="2" key="1">
    <citation type="journal article" date="2023" name="Front. Plant Sci.">
        <title>Chromosomal-level genome assembly of Melastoma candidum provides insights into trichome evolution.</title>
        <authorList>
            <person name="Zhong Y."/>
            <person name="Wu W."/>
            <person name="Sun C."/>
            <person name="Zou P."/>
            <person name="Liu Y."/>
            <person name="Dai S."/>
            <person name="Zhou R."/>
        </authorList>
    </citation>
    <scope>NUCLEOTIDE SEQUENCE [LARGE SCALE GENOMIC DNA]</scope>
</reference>
<organism evidence="1 2">
    <name type="scientific">Melastoma candidum</name>
    <dbReference type="NCBI Taxonomy" id="119954"/>
    <lineage>
        <taxon>Eukaryota</taxon>
        <taxon>Viridiplantae</taxon>
        <taxon>Streptophyta</taxon>
        <taxon>Embryophyta</taxon>
        <taxon>Tracheophyta</taxon>
        <taxon>Spermatophyta</taxon>
        <taxon>Magnoliopsida</taxon>
        <taxon>eudicotyledons</taxon>
        <taxon>Gunneridae</taxon>
        <taxon>Pentapetalae</taxon>
        <taxon>rosids</taxon>
        <taxon>malvids</taxon>
        <taxon>Myrtales</taxon>
        <taxon>Melastomataceae</taxon>
        <taxon>Melastomatoideae</taxon>
        <taxon>Melastomateae</taxon>
        <taxon>Melastoma</taxon>
    </lineage>
</organism>
<sequence length="165" mass="19156">MEVLEDDLFFADLSKQISLLIMDEEDDHVSLSLAPPWSSYPLQDMSYVIPSAQGGQGILGHGRQQPRHVQEKNQQLTMSKGTGVFIPKFAQPRGKRSTLNRNHHQNPSRHSHPNNYSRPATNYSKYRHHQQQQQQHDFYYSSTGRFSQEEEEESKANYYINPNKL</sequence>